<dbReference type="Proteomes" id="UP000061660">
    <property type="component" value="Chromosome"/>
</dbReference>
<dbReference type="Pfam" id="PF20074">
    <property type="entry name" value="DUF6470"/>
    <property type="match status" value="1"/>
</dbReference>
<dbReference type="EMBL" id="CP013652">
    <property type="protein sequence ID" value="ALS24481.1"/>
    <property type="molecule type" value="Genomic_DNA"/>
</dbReference>
<dbReference type="PATRIC" id="fig|162209.4.peg.4431"/>
<evidence type="ECO:0000313" key="2">
    <source>
        <dbReference type="Proteomes" id="UP000061660"/>
    </source>
</evidence>
<reference evidence="2" key="1">
    <citation type="submission" date="2015-12" db="EMBL/GenBank/DDBJ databases">
        <title>Complete genome sequences of two moderately thermophilic Paenibacillus species.</title>
        <authorList>
            <person name="Butler R.III."/>
            <person name="Wang J."/>
            <person name="Stark B.C."/>
            <person name="Pombert J.-F."/>
        </authorList>
    </citation>
    <scope>NUCLEOTIDE SEQUENCE [LARGE SCALE GENOMIC DNA]</scope>
    <source>
        <strain evidence="2">32O-Y</strain>
    </source>
</reference>
<reference evidence="1 2" key="2">
    <citation type="journal article" date="2016" name="Genome Announc.">
        <title>Complete Genome Sequences of Two Interactive Moderate Thermophiles, Paenibacillus napthalenovorans 32O-Y and Paenibacillus sp. 32O-W.</title>
        <authorList>
            <person name="Butler R.R.III."/>
            <person name="Wang J."/>
            <person name="Stark B.C."/>
            <person name="Pombert J.F."/>
        </authorList>
    </citation>
    <scope>NUCLEOTIDE SEQUENCE [LARGE SCALE GENOMIC DNA]</scope>
    <source>
        <strain evidence="1 2">32O-Y</strain>
    </source>
</reference>
<evidence type="ECO:0000313" key="1">
    <source>
        <dbReference type="EMBL" id="ALS24481.1"/>
    </source>
</evidence>
<dbReference type="InterPro" id="IPR045527">
    <property type="entry name" value="DUF6470"/>
</dbReference>
<accession>A0A0U2UR19</accession>
<proteinExistence type="predicted"/>
<keyword evidence="2" id="KW-1185">Reference proteome</keyword>
<gene>
    <name evidence="1" type="ORF">IJ22_41850</name>
</gene>
<dbReference type="KEGG" id="pnp:IJ22_41850"/>
<dbReference type="RefSeq" id="WP_054817673.1">
    <property type="nucleotide sequence ID" value="NZ_CP013652.1"/>
</dbReference>
<organism evidence="1 2">
    <name type="scientific">Paenibacillus naphthalenovorans</name>
    <dbReference type="NCBI Taxonomy" id="162209"/>
    <lineage>
        <taxon>Bacteria</taxon>
        <taxon>Bacillati</taxon>
        <taxon>Bacillota</taxon>
        <taxon>Bacilli</taxon>
        <taxon>Bacillales</taxon>
        <taxon>Paenibacillaceae</taxon>
        <taxon>Paenibacillus</taxon>
    </lineage>
</organism>
<name>A0A0U2UR19_9BACL</name>
<sequence>MVSFPSISIHQQFAQLGIDADHATLEQKQPKATYEMKRVPPKLQIESPRGDLQIDQSKAWDALNRGGHLETMNRIYSEAKNVALQGIARIVEQGNRLGNIAAGGNPIADNAQQLFFERFEFNFVGPAAYDNVDIHYTANKPRIEVTDGLVEVNVQVNRPELNVSRGKLDIYMLQYPKVEITPPQIDLKI</sequence>
<dbReference type="STRING" id="162209.IJ22_41850"/>
<dbReference type="AlphaFoldDB" id="A0A0U2UR19"/>
<protein>
    <submittedName>
        <fullName evidence="1">Uncharacterized protein</fullName>
    </submittedName>
</protein>